<dbReference type="AlphaFoldDB" id="A0AAW7JTN2"/>
<accession>A0AAW7JTN2</accession>
<evidence type="ECO:0008006" key="3">
    <source>
        <dbReference type="Google" id="ProtNLM"/>
    </source>
</evidence>
<dbReference type="InterPro" id="IPR016195">
    <property type="entry name" value="Pol/histidinol_Pase-like"/>
</dbReference>
<evidence type="ECO:0000313" key="1">
    <source>
        <dbReference type="EMBL" id="MDN0068986.1"/>
    </source>
</evidence>
<organism evidence="1 2">
    <name type="scientific">Collinsella ihumii</name>
    <dbReference type="NCBI Taxonomy" id="1720204"/>
    <lineage>
        <taxon>Bacteria</taxon>
        <taxon>Bacillati</taxon>
        <taxon>Actinomycetota</taxon>
        <taxon>Coriobacteriia</taxon>
        <taxon>Coriobacteriales</taxon>
        <taxon>Coriobacteriaceae</taxon>
        <taxon>Collinsella</taxon>
    </lineage>
</organism>
<reference evidence="1" key="1">
    <citation type="submission" date="2023-06" db="EMBL/GenBank/DDBJ databases">
        <authorList>
            <person name="Zeman M."/>
            <person name="Kubasova T."/>
            <person name="Jahodarova E."/>
            <person name="Nykrynova M."/>
            <person name="Rychlik I."/>
        </authorList>
    </citation>
    <scope>NUCLEOTIDE SEQUENCE</scope>
    <source>
        <strain evidence="1">15_COKtk</strain>
    </source>
</reference>
<evidence type="ECO:0000313" key="2">
    <source>
        <dbReference type="Proteomes" id="UP001168505"/>
    </source>
</evidence>
<dbReference type="Proteomes" id="UP001168505">
    <property type="component" value="Unassembled WGS sequence"/>
</dbReference>
<dbReference type="EMBL" id="JAUEIR010000003">
    <property type="protein sequence ID" value="MDN0068986.1"/>
    <property type="molecule type" value="Genomic_DNA"/>
</dbReference>
<proteinExistence type="predicted"/>
<protein>
    <recommendedName>
        <fullName evidence="3">PHP domain-containing protein</fullName>
    </recommendedName>
</protein>
<dbReference type="SUPFAM" id="SSF89550">
    <property type="entry name" value="PHP domain-like"/>
    <property type="match status" value="1"/>
</dbReference>
<dbReference type="Gene3D" id="3.20.20.140">
    <property type="entry name" value="Metal-dependent hydrolases"/>
    <property type="match status" value="1"/>
</dbReference>
<comment type="caution">
    <text evidence="1">The sequence shown here is derived from an EMBL/GenBank/DDBJ whole genome shotgun (WGS) entry which is preliminary data.</text>
</comment>
<dbReference type="RefSeq" id="WP_289826898.1">
    <property type="nucleotide sequence ID" value="NZ_JAUEIR010000003.1"/>
</dbReference>
<reference evidence="1" key="2">
    <citation type="submission" date="2023-08" db="EMBL/GenBank/DDBJ databases">
        <title>Identification and characterization of horizontal gene transfer across gut microbiota members of farm animals based on homology search.</title>
        <authorList>
            <person name="Schwarzerova J."/>
            <person name="Nykrynova M."/>
            <person name="Jureckova K."/>
            <person name="Cejkova D."/>
            <person name="Rychlik I."/>
        </authorList>
    </citation>
    <scope>NUCLEOTIDE SEQUENCE</scope>
    <source>
        <strain evidence="1">15_COKtk</strain>
    </source>
</reference>
<sequence>MIIDFHTHGKLAKYLEFSPAYTDWLFGAARRAGLDALCLTEHFNTQGFRQVYADISSRYPREGDAFDVNGLLVFPGMEVDIAEGGHTLVLGPMEDILSFNLALEPHKAKGSFLPFDELAAEVKRRDLHFGAGHPFRAPGHIPELSDEQLHAFEFVDLNGKDLSHDRTRTVEKTYAFAQRIGDVPVVSGSDTHQAFQYGCVTTRMDDRCTTYGELFEMVNARAYQIELADDLEFRVLTAATLKRALKEIDRLGGSYVDTILAGPAA</sequence>
<name>A0AAW7JTN2_9ACTN</name>
<gene>
    <name evidence="1" type="ORF">QVN40_04630</name>
</gene>